<dbReference type="Pfam" id="PF00905">
    <property type="entry name" value="Transpeptidase"/>
    <property type="match status" value="1"/>
</dbReference>
<keyword evidence="12" id="KW-0328">Glycosyltransferase</keyword>
<dbReference type="InterPro" id="IPR012338">
    <property type="entry name" value="Beta-lactam/transpept-like"/>
</dbReference>
<feature type="domain" description="Penicillin-binding protein OB-like" evidence="32">
    <location>
        <begin position="321"/>
        <end position="416"/>
    </location>
</feature>
<dbReference type="GO" id="GO:0046677">
    <property type="term" value="P:response to antibiotic"/>
    <property type="evidence" value="ECO:0007669"/>
    <property type="project" value="UniProtKB-KW"/>
</dbReference>
<keyword evidence="11" id="KW-0645">Protease</keyword>
<dbReference type="NCBIfam" id="TIGR02074">
    <property type="entry name" value="PBP_1a_fam"/>
    <property type="match status" value="1"/>
</dbReference>
<feature type="domain" description="Penicillin-binding protein transpeptidase" evidence="30">
    <location>
        <begin position="419"/>
        <end position="695"/>
    </location>
</feature>
<evidence type="ECO:0000256" key="27">
    <source>
        <dbReference type="ARBA" id="ARBA00060592"/>
    </source>
</evidence>
<evidence type="ECO:0000259" key="31">
    <source>
        <dbReference type="Pfam" id="PF00912"/>
    </source>
</evidence>
<keyword evidence="14 29" id="KW-0812">Transmembrane</keyword>
<dbReference type="InterPro" id="IPR001264">
    <property type="entry name" value="Glyco_trans_51"/>
</dbReference>
<dbReference type="SUPFAM" id="SSF53955">
    <property type="entry name" value="Lysozyme-like"/>
    <property type="match status" value="1"/>
</dbReference>
<evidence type="ECO:0000256" key="25">
    <source>
        <dbReference type="ARBA" id="ARBA00044770"/>
    </source>
</evidence>
<dbReference type="GO" id="GO:0005886">
    <property type="term" value="C:plasma membrane"/>
    <property type="evidence" value="ECO:0007669"/>
    <property type="project" value="UniProtKB-SubCell"/>
</dbReference>
<evidence type="ECO:0000256" key="24">
    <source>
        <dbReference type="ARBA" id="ARBA00034000"/>
    </source>
</evidence>
<dbReference type="PANTHER" id="PTHR32282">
    <property type="entry name" value="BINDING PROTEIN TRANSPEPTIDASE, PUTATIVE-RELATED"/>
    <property type="match status" value="1"/>
</dbReference>
<keyword evidence="23" id="KW-0961">Cell wall biogenesis/degradation</keyword>
<dbReference type="GO" id="GO:0008658">
    <property type="term" value="F:penicillin binding"/>
    <property type="evidence" value="ECO:0007669"/>
    <property type="project" value="InterPro"/>
</dbReference>
<dbReference type="EMBL" id="VUOD01000003">
    <property type="protein sequence ID" value="KAA2285314.1"/>
    <property type="molecule type" value="Genomic_DNA"/>
</dbReference>
<evidence type="ECO:0000256" key="1">
    <source>
        <dbReference type="ARBA" id="ARBA00002624"/>
    </source>
</evidence>
<feature type="domain" description="Glycosyl transferase family 51" evidence="31">
    <location>
        <begin position="59"/>
        <end position="234"/>
    </location>
</feature>
<keyword evidence="15" id="KW-0378">Hydrolase</keyword>
<comment type="catalytic activity">
    <reaction evidence="24">
        <text>Preferential cleavage: (Ac)2-L-Lys-D-Ala-|-D-Ala. Also transpeptidation of peptidyl-alanyl moieties that are N-acyl substituents of D-alanine.</text>
        <dbReference type="EC" id="3.4.16.4"/>
    </reaction>
</comment>
<feature type="region of interest" description="Disordered" evidence="28">
    <location>
        <begin position="604"/>
        <end position="649"/>
    </location>
</feature>
<evidence type="ECO:0000256" key="15">
    <source>
        <dbReference type="ARBA" id="ARBA00022801"/>
    </source>
</evidence>
<evidence type="ECO:0000256" key="3">
    <source>
        <dbReference type="ARBA" id="ARBA00004752"/>
    </source>
</evidence>
<evidence type="ECO:0000256" key="12">
    <source>
        <dbReference type="ARBA" id="ARBA00022676"/>
    </source>
</evidence>
<evidence type="ECO:0000256" key="4">
    <source>
        <dbReference type="ARBA" id="ARBA00007090"/>
    </source>
</evidence>
<dbReference type="RefSeq" id="WP_149860139.1">
    <property type="nucleotide sequence ID" value="NZ_VUOD01000003.1"/>
</dbReference>
<comment type="catalytic activity">
    <reaction evidence="26">
        <text>[GlcNAc-(1-&gt;4)-Mur2Ac(oyl-L-Ala-gamma-D-Glu-L-Lys-D-Ala-D-Ala)](n)-di-trans,octa-cis-undecaprenyl diphosphate + beta-D-GlcNAc-(1-&gt;4)-Mur2Ac(oyl-L-Ala-gamma-D-Glu-L-Lys-D-Ala-D-Ala)-di-trans,octa-cis-undecaprenyl diphosphate = [GlcNAc-(1-&gt;4)-Mur2Ac(oyl-L-Ala-gamma-D-Glu-L-Lys-D-Ala-D-Ala)](n+1)-di-trans,octa-cis-undecaprenyl diphosphate + di-trans,octa-cis-undecaprenyl diphosphate + H(+)</text>
        <dbReference type="Rhea" id="RHEA:23708"/>
        <dbReference type="Rhea" id="RHEA-COMP:9602"/>
        <dbReference type="Rhea" id="RHEA-COMP:9603"/>
        <dbReference type="ChEBI" id="CHEBI:15378"/>
        <dbReference type="ChEBI" id="CHEBI:58405"/>
        <dbReference type="ChEBI" id="CHEBI:60033"/>
        <dbReference type="ChEBI" id="CHEBI:78435"/>
        <dbReference type="EC" id="2.4.99.28"/>
    </reaction>
</comment>
<dbReference type="GO" id="GO:0009002">
    <property type="term" value="F:serine-type D-Ala-D-Ala carboxypeptidase activity"/>
    <property type="evidence" value="ECO:0007669"/>
    <property type="project" value="UniProtKB-EC"/>
</dbReference>
<evidence type="ECO:0000256" key="23">
    <source>
        <dbReference type="ARBA" id="ARBA00023316"/>
    </source>
</evidence>
<evidence type="ECO:0000259" key="32">
    <source>
        <dbReference type="Pfam" id="PF17092"/>
    </source>
</evidence>
<comment type="function">
    <text evidence="1">Cell wall formation. Synthesis of cross-linked peptidoglycan from the lipid intermediates. The enzyme has a penicillin-insensitive transglycosylase N-terminal domain (formation of linear glycan strands) and a penicillin-sensitive transpeptidase C-terminal domain (cross-linking of the peptide subunits).</text>
</comment>
<evidence type="ECO:0000256" key="21">
    <source>
        <dbReference type="ARBA" id="ARBA00023251"/>
    </source>
</evidence>
<sequence length="812" mass="89384">MARFLRLLKRALIVLASLGVLGLLAIGVLYWLISPRLPDVQELRNVELQVPLSIYTRDGKLIALIGETRRSPVRIEEVPLRVRQAFIAIEDARFYDHPGVDWRGITRAVWLLATTDDRRVPGGSTITQQVARQFYLSSEYSYTRKLTEIFLALKMERELSKDEILELYLNKSFFGNRAYGIAAAAEYYYGKSLDELSLAEAATLASIPKFPSSGNPIVNPERALVRRNYVLQRMREEGMITEAEEQAARAEPVNASPHEPEPEVEAPYVAEMVRVEMEQRYGAEATTSGLRVYTTLLADHQAAATRAVQQGLVEYDRRHAWRGPEAQLSLAEDEPVEALRRRLRDHPSRGGLAAGLVLGEAGGRTRVMLVTGSTIELEPAALRWAGRQVPLKRGDVIRLQVDPESGKPRLAQIPEAQAALVSMQPEDGAIRALVGGFSYGLNKFNRATQAQRLPGSSFKPFVYAAAFERGFSPASIVLDAPVVFRDRAGNVWRPQNDAGNFAGPMRLREAMVQSRNLVSVRLLDAIGVDFASRYITRFGFSQESLPPNLSMSLGTSSLTPLSIARGYTVFSNGGYLVEPWFIEKVVDRRGTVVFQADPVRVCRGCQGRQPESGGERSTLVDGFDFSDTGPAARPDGQAESAPAGDGPVRLAPRAIDERTAWLVRSLLLDVVNRGTGVQARALGRPDVGGKTGSTNEHRDAWFSGFGGDLVTTVWVGRDDFSTLGRGEYGGRAALPIWIDYMRAALEGVPPHEPPPPPGVVSAWVDAVSGRLVPEGTPGAVRDWFKREDYERIATSGFDLEPVLSDEEAFDIF</sequence>
<evidence type="ECO:0000313" key="33">
    <source>
        <dbReference type="EMBL" id="KAA2285314.1"/>
    </source>
</evidence>
<evidence type="ECO:0000259" key="30">
    <source>
        <dbReference type="Pfam" id="PF00905"/>
    </source>
</evidence>
<dbReference type="InterPro" id="IPR050396">
    <property type="entry name" value="Glycosyltr_51/Transpeptidase"/>
</dbReference>
<dbReference type="Gene3D" id="3.40.710.10">
    <property type="entry name" value="DD-peptidase/beta-lactamase superfamily"/>
    <property type="match status" value="2"/>
</dbReference>
<evidence type="ECO:0000256" key="9">
    <source>
        <dbReference type="ARBA" id="ARBA00022519"/>
    </source>
</evidence>
<evidence type="ECO:0000256" key="13">
    <source>
        <dbReference type="ARBA" id="ARBA00022679"/>
    </source>
</evidence>
<evidence type="ECO:0000256" key="2">
    <source>
        <dbReference type="ARBA" id="ARBA00004249"/>
    </source>
</evidence>
<reference evidence="33 34" key="1">
    <citation type="submission" date="2019-09" db="EMBL/GenBank/DDBJ databases">
        <title>Arenimonas chukotkensis sp. nov., a bacterium isolated from Chukotka hot spring, Arctic region, Russia.</title>
        <authorList>
            <person name="Zayulina K.S."/>
            <person name="Prokofeva M.I."/>
            <person name="Elcheninov A.G."/>
            <person name="Novikov A."/>
            <person name="Kochetkova T.V."/>
            <person name="Kublanov I.V."/>
        </authorList>
    </citation>
    <scope>NUCLEOTIDE SEQUENCE [LARGE SCALE GENOMIC DNA]</scope>
    <source>
        <strain evidence="33 34">3729k</strain>
    </source>
</reference>
<dbReference type="AlphaFoldDB" id="A0A5B2ZDL0"/>
<dbReference type="FunFam" id="1.10.3810.10:FF:000003">
    <property type="entry name" value="Penicillin-binding protein 1a"/>
    <property type="match status" value="1"/>
</dbReference>
<gene>
    <name evidence="33" type="ORF">F0415_05195</name>
</gene>
<comment type="subcellular location">
    <subcellularLocation>
        <location evidence="2">Cell inner membrane</location>
        <topology evidence="2">Single-pass type II membrane protein</topology>
    </subcellularLocation>
</comment>
<dbReference type="EC" id="2.4.99.28" evidence="25"/>
<dbReference type="GO" id="GO:0006508">
    <property type="term" value="P:proteolysis"/>
    <property type="evidence" value="ECO:0007669"/>
    <property type="project" value="UniProtKB-KW"/>
</dbReference>
<dbReference type="GO" id="GO:0030288">
    <property type="term" value="C:outer membrane-bounded periplasmic space"/>
    <property type="evidence" value="ECO:0007669"/>
    <property type="project" value="TreeGrafter"/>
</dbReference>
<keyword evidence="22" id="KW-0511">Multifunctional enzyme</keyword>
<evidence type="ECO:0000256" key="26">
    <source>
        <dbReference type="ARBA" id="ARBA00049902"/>
    </source>
</evidence>
<keyword evidence="20 29" id="KW-0472">Membrane</keyword>
<comment type="similarity">
    <text evidence="4">In the C-terminal section; belongs to the transpeptidase family.</text>
</comment>
<keyword evidence="34" id="KW-1185">Reference proteome</keyword>
<evidence type="ECO:0000256" key="19">
    <source>
        <dbReference type="ARBA" id="ARBA00022989"/>
    </source>
</evidence>
<evidence type="ECO:0000256" key="14">
    <source>
        <dbReference type="ARBA" id="ARBA00022692"/>
    </source>
</evidence>
<dbReference type="Proteomes" id="UP000322165">
    <property type="component" value="Unassembled WGS sequence"/>
</dbReference>
<dbReference type="GO" id="GO:0008360">
    <property type="term" value="P:regulation of cell shape"/>
    <property type="evidence" value="ECO:0007669"/>
    <property type="project" value="UniProtKB-KW"/>
</dbReference>
<keyword evidence="9" id="KW-0997">Cell inner membrane</keyword>
<dbReference type="EC" id="3.4.16.4" evidence="6"/>
<comment type="similarity">
    <text evidence="5">In the N-terminal section; belongs to the glycosyltransferase 51 family.</text>
</comment>
<protein>
    <recommendedName>
        <fullName evidence="7">Penicillin-binding protein 1A</fullName>
        <ecNumber evidence="25">2.4.99.28</ecNumber>
        <ecNumber evidence="6">3.4.16.4</ecNumber>
    </recommendedName>
</protein>
<evidence type="ECO:0000256" key="10">
    <source>
        <dbReference type="ARBA" id="ARBA00022645"/>
    </source>
</evidence>
<dbReference type="InterPro" id="IPR031376">
    <property type="entry name" value="PCB_OB"/>
</dbReference>
<dbReference type="Gene3D" id="1.10.3810.10">
    <property type="entry name" value="Biosynthetic peptidoglycan transglycosylase-like"/>
    <property type="match status" value="1"/>
</dbReference>
<keyword evidence="16" id="KW-0133">Cell shape</keyword>
<evidence type="ECO:0000256" key="29">
    <source>
        <dbReference type="SAM" id="Phobius"/>
    </source>
</evidence>
<evidence type="ECO:0000256" key="5">
    <source>
        <dbReference type="ARBA" id="ARBA00007739"/>
    </source>
</evidence>
<keyword evidence="8" id="KW-1003">Cell membrane</keyword>
<accession>A0A5B2ZDL0</accession>
<evidence type="ECO:0000256" key="17">
    <source>
        <dbReference type="ARBA" id="ARBA00022968"/>
    </source>
</evidence>
<reference evidence="33 34" key="2">
    <citation type="submission" date="2019-09" db="EMBL/GenBank/DDBJ databases">
        <authorList>
            <person name="Mazur A."/>
        </authorList>
    </citation>
    <scope>NUCLEOTIDE SEQUENCE [LARGE SCALE GENOMIC DNA]</scope>
    <source>
        <strain evidence="33 34">3729k</strain>
    </source>
</reference>
<keyword evidence="18" id="KW-0573">Peptidoglycan synthesis</keyword>
<dbReference type="GO" id="GO:0071555">
    <property type="term" value="P:cell wall organization"/>
    <property type="evidence" value="ECO:0007669"/>
    <property type="project" value="UniProtKB-KW"/>
</dbReference>
<keyword evidence="17" id="KW-0735">Signal-anchor</keyword>
<comment type="pathway">
    <text evidence="27">Glycan biosynthesis.</text>
</comment>
<comment type="caution">
    <text evidence="33">The sequence shown here is derived from an EMBL/GenBank/DDBJ whole genome shotgun (WGS) entry which is preliminary data.</text>
</comment>
<dbReference type="InterPro" id="IPR023346">
    <property type="entry name" value="Lysozyme-like_dom_sf"/>
</dbReference>
<dbReference type="Pfam" id="PF00912">
    <property type="entry name" value="Transgly"/>
    <property type="match status" value="1"/>
</dbReference>
<evidence type="ECO:0000256" key="18">
    <source>
        <dbReference type="ARBA" id="ARBA00022984"/>
    </source>
</evidence>
<dbReference type="PANTHER" id="PTHR32282:SF27">
    <property type="entry name" value="PENICILLIN-BINDING PROTEIN 1A"/>
    <property type="match status" value="1"/>
</dbReference>
<evidence type="ECO:0000256" key="22">
    <source>
        <dbReference type="ARBA" id="ARBA00023268"/>
    </source>
</evidence>
<evidence type="ECO:0000256" key="6">
    <source>
        <dbReference type="ARBA" id="ARBA00012448"/>
    </source>
</evidence>
<evidence type="ECO:0000256" key="16">
    <source>
        <dbReference type="ARBA" id="ARBA00022960"/>
    </source>
</evidence>
<feature type="transmembrane region" description="Helical" evidence="29">
    <location>
        <begin position="12"/>
        <end position="33"/>
    </location>
</feature>
<comment type="pathway">
    <text evidence="3">Cell wall biogenesis; peptidoglycan biosynthesis.</text>
</comment>
<evidence type="ECO:0000256" key="11">
    <source>
        <dbReference type="ARBA" id="ARBA00022670"/>
    </source>
</evidence>
<evidence type="ECO:0000256" key="8">
    <source>
        <dbReference type="ARBA" id="ARBA00022475"/>
    </source>
</evidence>
<dbReference type="InterPro" id="IPR001460">
    <property type="entry name" value="PCN-bd_Tpept"/>
</dbReference>
<dbReference type="SUPFAM" id="SSF56601">
    <property type="entry name" value="beta-lactamase/transpeptidase-like"/>
    <property type="match status" value="1"/>
</dbReference>
<keyword evidence="19 29" id="KW-1133">Transmembrane helix</keyword>
<dbReference type="UniPathway" id="UPA00219"/>
<dbReference type="InterPro" id="IPR036950">
    <property type="entry name" value="PBP_transglycosylase"/>
</dbReference>
<evidence type="ECO:0000313" key="34">
    <source>
        <dbReference type="Proteomes" id="UP000322165"/>
    </source>
</evidence>
<keyword evidence="21" id="KW-0046">Antibiotic resistance</keyword>
<dbReference type="Pfam" id="PF17092">
    <property type="entry name" value="PCB_OB"/>
    <property type="match status" value="1"/>
</dbReference>
<keyword evidence="10" id="KW-0121">Carboxypeptidase</keyword>
<evidence type="ECO:0000256" key="28">
    <source>
        <dbReference type="SAM" id="MobiDB-lite"/>
    </source>
</evidence>
<evidence type="ECO:0000256" key="7">
    <source>
        <dbReference type="ARBA" id="ARBA00018638"/>
    </source>
</evidence>
<proteinExistence type="inferred from homology"/>
<dbReference type="GO" id="GO:0008955">
    <property type="term" value="F:peptidoglycan glycosyltransferase activity"/>
    <property type="evidence" value="ECO:0007669"/>
    <property type="project" value="UniProtKB-EC"/>
</dbReference>
<dbReference type="GO" id="GO:0009252">
    <property type="term" value="P:peptidoglycan biosynthetic process"/>
    <property type="evidence" value="ECO:0007669"/>
    <property type="project" value="UniProtKB-UniPathway"/>
</dbReference>
<evidence type="ECO:0000256" key="20">
    <source>
        <dbReference type="ARBA" id="ARBA00023136"/>
    </source>
</evidence>
<name>A0A5B2ZDL0_9GAMM</name>
<organism evidence="33 34">
    <name type="scientific">Arenimonas fontis</name>
    <dbReference type="NCBI Taxonomy" id="2608255"/>
    <lineage>
        <taxon>Bacteria</taxon>
        <taxon>Pseudomonadati</taxon>
        <taxon>Pseudomonadota</taxon>
        <taxon>Gammaproteobacteria</taxon>
        <taxon>Lysobacterales</taxon>
        <taxon>Lysobacteraceae</taxon>
        <taxon>Arenimonas</taxon>
    </lineage>
</organism>
<keyword evidence="13" id="KW-0808">Transferase</keyword>